<accession>A0A395GNR0</accession>
<protein>
    <submittedName>
        <fullName evidence="1">Uncharacterized protein</fullName>
    </submittedName>
</protein>
<sequence>MSDQTPTSPAIPVNPIGPAPQIHDRLSCKVGKDPEFVSGLALLFDLLRIPYVLVGEAYRKILGDARIICNFEFLIEDIFLGRACYMLWAAGFYRFITPAQPDGSGAARDPTVCTPLAVCDALFCVPISGPDDLGVYGIHRHICLYQRTRILPQLTRIGTGVSDFDHLDFRLADDTRLPQLRVCHSQQCLQNQTLDLGACICQSPLPVYGGGRYPNGLHPVKILNPERWG</sequence>
<evidence type="ECO:0000313" key="1">
    <source>
        <dbReference type="EMBL" id="RAK96487.1"/>
    </source>
</evidence>
<organism evidence="1 2">
    <name type="scientific">Aspergillus ibericus CBS 121593</name>
    <dbReference type="NCBI Taxonomy" id="1448316"/>
    <lineage>
        <taxon>Eukaryota</taxon>
        <taxon>Fungi</taxon>
        <taxon>Dikarya</taxon>
        <taxon>Ascomycota</taxon>
        <taxon>Pezizomycotina</taxon>
        <taxon>Eurotiomycetes</taxon>
        <taxon>Eurotiomycetidae</taxon>
        <taxon>Eurotiales</taxon>
        <taxon>Aspergillaceae</taxon>
        <taxon>Aspergillus</taxon>
        <taxon>Aspergillus subgen. Circumdati</taxon>
    </lineage>
</organism>
<dbReference type="AlphaFoldDB" id="A0A395GNR0"/>
<keyword evidence="2" id="KW-1185">Reference proteome</keyword>
<evidence type="ECO:0000313" key="2">
    <source>
        <dbReference type="Proteomes" id="UP000249402"/>
    </source>
</evidence>
<gene>
    <name evidence="1" type="ORF">BO80DRAFT_449217</name>
</gene>
<reference evidence="1 2" key="1">
    <citation type="submission" date="2018-02" db="EMBL/GenBank/DDBJ databases">
        <title>The genomes of Aspergillus section Nigri reveals drivers in fungal speciation.</title>
        <authorList>
            <consortium name="DOE Joint Genome Institute"/>
            <person name="Vesth T.C."/>
            <person name="Nybo J."/>
            <person name="Theobald S."/>
            <person name="Brandl J."/>
            <person name="Frisvad J.C."/>
            <person name="Nielsen K.F."/>
            <person name="Lyhne E.K."/>
            <person name="Kogle M.E."/>
            <person name="Kuo A."/>
            <person name="Riley R."/>
            <person name="Clum A."/>
            <person name="Nolan M."/>
            <person name="Lipzen A."/>
            <person name="Salamov A."/>
            <person name="Henrissat B."/>
            <person name="Wiebenga A."/>
            <person name="De vries R.P."/>
            <person name="Grigoriev I.V."/>
            <person name="Mortensen U.H."/>
            <person name="Andersen M.R."/>
            <person name="Baker S.E."/>
        </authorList>
    </citation>
    <scope>NUCLEOTIDE SEQUENCE [LARGE SCALE GENOMIC DNA]</scope>
    <source>
        <strain evidence="1 2">CBS 121593</strain>
    </source>
</reference>
<dbReference type="OrthoDB" id="4509328at2759"/>
<name>A0A395GNR0_9EURO</name>
<dbReference type="Proteomes" id="UP000249402">
    <property type="component" value="Unassembled WGS sequence"/>
</dbReference>
<dbReference type="RefSeq" id="XP_025570815.1">
    <property type="nucleotide sequence ID" value="XM_025721731.1"/>
</dbReference>
<dbReference type="VEuPathDB" id="FungiDB:BO80DRAFT_449217"/>
<dbReference type="GeneID" id="37226596"/>
<dbReference type="EMBL" id="KZ824474">
    <property type="protein sequence ID" value="RAK96487.1"/>
    <property type="molecule type" value="Genomic_DNA"/>
</dbReference>
<proteinExistence type="predicted"/>